<protein>
    <submittedName>
        <fullName evidence="3">Sperm-associated antigen 17</fullName>
    </submittedName>
</protein>
<dbReference type="PANTHER" id="PTHR21963:SF1">
    <property type="entry name" value="SPERM-ASSOCIATED ANTIGEN 17"/>
    <property type="match status" value="1"/>
</dbReference>
<proteinExistence type="predicted"/>
<reference evidence="3 4" key="1">
    <citation type="submission" date="2024-11" db="EMBL/GenBank/DDBJ databases">
        <title>Adaptive evolution of stress response genes in parasites aligns with host niche diversity.</title>
        <authorList>
            <person name="Hahn C."/>
            <person name="Resl P."/>
        </authorList>
    </citation>
    <scope>NUCLEOTIDE SEQUENCE [LARGE SCALE GENOMIC DNA]</scope>
    <source>
        <strain evidence="3">EGGRZ-B1_66</strain>
        <tissue evidence="3">Body</tissue>
    </source>
</reference>
<feature type="coiled-coil region" evidence="1">
    <location>
        <begin position="241"/>
        <end position="268"/>
    </location>
</feature>
<evidence type="ECO:0000313" key="3">
    <source>
        <dbReference type="EMBL" id="KAL3317023.1"/>
    </source>
</evidence>
<evidence type="ECO:0000256" key="1">
    <source>
        <dbReference type="SAM" id="Coils"/>
    </source>
</evidence>
<dbReference type="Gene3D" id="2.60.40.10">
    <property type="entry name" value="Immunoglobulins"/>
    <property type="match status" value="1"/>
</dbReference>
<evidence type="ECO:0000256" key="2">
    <source>
        <dbReference type="SAM" id="MobiDB-lite"/>
    </source>
</evidence>
<evidence type="ECO:0000313" key="4">
    <source>
        <dbReference type="Proteomes" id="UP001626550"/>
    </source>
</evidence>
<dbReference type="Proteomes" id="UP001626550">
    <property type="component" value="Unassembled WGS sequence"/>
</dbReference>
<dbReference type="EMBL" id="JBJKFK010000445">
    <property type="protein sequence ID" value="KAL3317023.1"/>
    <property type="molecule type" value="Genomic_DNA"/>
</dbReference>
<gene>
    <name evidence="3" type="primary">SPAG17_3</name>
    <name evidence="3" type="ORF">Ciccas_004329</name>
</gene>
<keyword evidence="1" id="KW-0175">Coiled coil</keyword>
<dbReference type="InterPro" id="IPR013783">
    <property type="entry name" value="Ig-like_fold"/>
</dbReference>
<sequence>MDHELTQLATRETLQPIDLLDIDNQMIEDLFGTVDASKTSQRSSNADDAVLGDSISEQMSNLADQDFDDHKSAVPSIGAKWLELHEKLKQEKAIELENRKLIKNKVFPGYFQEEGLEFLRSQIEEATAIAKRLAMFNSASTLSRASARSDSSSAKTLKNSSKSECEGQEELIENVSRTISQVLDKAPILIKTEEETPDQFKIDQKFPYYDTSLPTRELKEENIFEVRTTDAKLLRKIPKYLTRKNEKVQKLNSQLNEKQMKLEDSVRRKYLGLSLVGMAKENQLRLREARGLHLNPNFVDFGLMVSGKKYSKTVSLVNWGYETAFFKIVQPPLSSGLQLIFKPGPVPPGLTRELTIQLSAHMDTKKAVANIPIKHTSIIITDTHHLTLTIRGTIARKDNFGKPHQADEDEVQTQPIEL</sequence>
<dbReference type="InterPro" id="IPR026173">
    <property type="entry name" value="SPAG17"/>
</dbReference>
<feature type="compositionally biased region" description="Low complexity" evidence="2">
    <location>
        <begin position="145"/>
        <end position="154"/>
    </location>
</feature>
<organism evidence="3 4">
    <name type="scientific">Cichlidogyrus casuarinus</name>
    <dbReference type="NCBI Taxonomy" id="1844966"/>
    <lineage>
        <taxon>Eukaryota</taxon>
        <taxon>Metazoa</taxon>
        <taxon>Spiralia</taxon>
        <taxon>Lophotrochozoa</taxon>
        <taxon>Platyhelminthes</taxon>
        <taxon>Monogenea</taxon>
        <taxon>Monopisthocotylea</taxon>
        <taxon>Dactylogyridea</taxon>
        <taxon>Ancyrocephalidae</taxon>
        <taxon>Cichlidogyrus</taxon>
    </lineage>
</organism>
<dbReference type="PANTHER" id="PTHR21963">
    <property type="entry name" value="PF6"/>
    <property type="match status" value="1"/>
</dbReference>
<dbReference type="Pfam" id="PF14874">
    <property type="entry name" value="PapD-like"/>
    <property type="match status" value="1"/>
</dbReference>
<name>A0ABD2QCA5_9PLAT</name>
<accession>A0ABD2QCA5</accession>
<comment type="caution">
    <text evidence="3">The sequence shown here is derived from an EMBL/GenBank/DDBJ whole genome shotgun (WGS) entry which is preliminary data.</text>
</comment>
<feature type="region of interest" description="Disordered" evidence="2">
    <location>
        <begin position="399"/>
        <end position="418"/>
    </location>
</feature>
<keyword evidence="4" id="KW-1185">Reference proteome</keyword>
<feature type="region of interest" description="Disordered" evidence="2">
    <location>
        <begin position="145"/>
        <end position="165"/>
    </location>
</feature>
<dbReference type="AlphaFoldDB" id="A0ABD2QCA5"/>